<gene>
    <name evidence="9" type="ORF">ON753_02165</name>
</gene>
<evidence type="ECO:0000256" key="7">
    <source>
        <dbReference type="ARBA" id="ARBA00023157"/>
    </source>
</evidence>
<feature type="chain" id="PRO_5045092580" evidence="8">
    <location>
        <begin position="30"/>
        <end position="560"/>
    </location>
</feature>
<dbReference type="InterPro" id="IPR029058">
    <property type="entry name" value="AB_hydrolase_fold"/>
</dbReference>
<keyword evidence="7" id="KW-1015">Disulfide bond</keyword>
<proteinExistence type="inferred from homology"/>
<evidence type="ECO:0000256" key="5">
    <source>
        <dbReference type="ARBA" id="ARBA00022801"/>
    </source>
</evidence>
<reference evidence="9 10" key="1">
    <citation type="journal article" date="2016" name="Int. J. Syst. Evol. Microbiol.">
        <title>Labrenzia salina sp. nov., isolated from the rhizosphere of the halophyte Arthrocnemum macrostachyum.</title>
        <authorList>
            <person name="Camacho M."/>
            <person name="Redondo-Gomez S."/>
            <person name="Rodriguez-Llorente I."/>
            <person name="Rohde M."/>
            <person name="Sproer C."/>
            <person name="Schumann P."/>
            <person name="Klenk H.P."/>
            <person name="Montero-Calasanz M.D.C."/>
        </authorList>
    </citation>
    <scope>NUCLEOTIDE SEQUENCE [LARGE SCALE GENOMIC DNA]</scope>
    <source>
        <strain evidence="9 10">DSM 29163</strain>
    </source>
</reference>
<evidence type="ECO:0000256" key="6">
    <source>
        <dbReference type="ARBA" id="ARBA00022837"/>
    </source>
</evidence>
<dbReference type="PANTHER" id="PTHR33938:SF15">
    <property type="entry name" value="FERULOYL ESTERASE B-RELATED"/>
    <property type="match status" value="1"/>
</dbReference>
<evidence type="ECO:0000313" key="10">
    <source>
        <dbReference type="Proteomes" id="UP001300261"/>
    </source>
</evidence>
<keyword evidence="5 9" id="KW-0378">Hydrolase</keyword>
<dbReference type="SUPFAM" id="SSF53474">
    <property type="entry name" value="alpha/beta-Hydrolases"/>
    <property type="match status" value="1"/>
</dbReference>
<dbReference type="Pfam" id="PF07519">
    <property type="entry name" value="Tannase"/>
    <property type="match status" value="1"/>
</dbReference>
<keyword evidence="3" id="KW-0479">Metal-binding</keyword>
<accession>A0ABT3QWC6</accession>
<evidence type="ECO:0000256" key="2">
    <source>
        <dbReference type="ARBA" id="ARBA00022487"/>
    </source>
</evidence>
<organism evidence="9 10">
    <name type="scientific">Roseibium salinum</name>
    <dbReference type="NCBI Taxonomy" id="1604349"/>
    <lineage>
        <taxon>Bacteria</taxon>
        <taxon>Pseudomonadati</taxon>
        <taxon>Pseudomonadota</taxon>
        <taxon>Alphaproteobacteria</taxon>
        <taxon>Hyphomicrobiales</taxon>
        <taxon>Stappiaceae</taxon>
        <taxon>Roseibium</taxon>
    </lineage>
</organism>
<evidence type="ECO:0000256" key="4">
    <source>
        <dbReference type="ARBA" id="ARBA00022729"/>
    </source>
</evidence>
<keyword evidence="10" id="KW-1185">Reference proteome</keyword>
<keyword evidence="4 8" id="KW-0732">Signal</keyword>
<dbReference type="PANTHER" id="PTHR33938">
    <property type="entry name" value="FERULOYL ESTERASE B-RELATED"/>
    <property type="match status" value="1"/>
</dbReference>
<name>A0ABT3QWC6_9HYPH</name>
<dbReference type="Proteomes" id="UP001300261">
    <property type="component" value="Unassembled WGS sequence"/>
</dbReference>
<keyword evidence="2" id="KW-0719">Serine esterase</keyword>
<keyword evidence="6" id="KW-0106">Calcium</keyword>
<dbReference type="GO" id="GO:0016787">
    <property type="term" value="F:hydrolase activity"/>
    <property type="evidence" value="ECO:0007669"/>
    <property type="project" value="UniProtKB-KW"/>
</dbReference>
<feature type="signal peptide" evidence="8">
    <location>
        <begin position="1"/>
        <end position="29"/>
    </location>
</feature>
<dbReference type="RefSeq" id="WP_265960906.1">
    <property type="nucleotide sequence ID" value="NZ_JAPEVI010000001.1"/>
</dbReference>
<evidence type="ECO:0000256" key="3">
    <source>
        <dbReference type="ARBA" id="ARBA00022723"/>
    </source>
</evidence>
<evidence type="ECO:0000256" key="8">
    <source>
        <dbReference type="SAM" id="SignalP"/>
    </source>
</evidence>
<dbReference type="InterPro" id="IPR011118">
    <property type="entry name" value="Tannase/feruloyl_esterase"/>
</dbReference>
<evidence type="ECO:0000313" key="9">
    <source>
        <dbReference type="EMBL" id="MCX2721212.1"/>
    </source>
</evidence>
<dbReference type="Gene3D" id="3.40.50.1820">
    <property type="entry name" value="alpha/beta hydrolase"/>
    <property type="match status" value="1"/>
</dbReference>
<comment type="similarity">
    <text evidence="1">Belongs to the tannase family.</text>
</comment>
<protein>
    <submittedName>
        <fullName evidence="9">Tannase/feruloyl esterase family alpha/beta hydrolase</fullName>
    </submittedName>
</protein>
<evidence type="ECO:0000256" key="1">
    <source>
        <dbReference type="ARBA" id="ARBA00006249"/>
    </source>
</evidence>
<sequence>MTRQSRLPGVVAAALVPLAAIAPATQAHAQARLACEPAALSELALPGTRIVSAQSAPADDQAGPHCIVRGAVNERTGADGMPYAIGFEMRLPDEWNGRYVHQANGGNDGKVVPAYGDLKGNQPDNALSRGYAVLSTDAGHDGEANPDAGLAGGNVFGLDHQARVDYGYGANVVLTPIAKNLIEAYYGDGPEYSYMVGCSNGGRHALVGATRLADEFDGFLAGAPGYNLPMAAVQHAWDVQSFRLANEDIRKAFSPQDMAVVADGVLEACDSLDGAEDGIVGDLVACQSAFDLNSLQCAAGESNQCLAAEQVEALSRAFAGPTNSAGEQLYTDWSYDAGIASGDWRFWKLESPIPPWDHMPLIAVMGAGSLAHVFTTPPSEIEGTPEALLDFLINFDFDEDGKKILATSDAFPASPMDVMAPTDWRAPKIAELQQAGGKAIVFHGASDGVFSINATIDWYERLKANNGGDVSDFARFYSVPGMAHCDGGPATDRFDLFQELVDWVEKGEAPGAVVASVRADNKELPEGWSKQRTRPLCDWPQVARYDGSGDIESADSFTCR</sequence>
<comment type="caution">
    <text evidence="9">The sequence shown here is derived from an EMBL/GenBank/DDBJ whole genome shotgun (WGS) entry which is preliminary data.</text>
</comment>
<dbReference type="EMBL" id="JAPEVI010000001">
    <property type="protein sequence ID" value="MCX2721212.1"/>
    <property type="molecule type" value="Genomic_DNA"/>
</dbReference>